<dbReference type="InterPro" id="IPR001387">
    <property type="entry name" value="Cro/C1-type_HTH"/>
</dbReference>
<evidence type="ECO:0000313" key="2">
    <source>
        <dbReference type="EMBL" id="NIX76851.1"/>
    </source>
</evidence>
<dbReference type="PANTHER" id="PTHR35010">
    <property type="entry name" value="BLL4672 PROTEIN-RELATED"/>
    <property type="match status" value="1"/>
</dbReference>
<dbReference type="Proteomes" id="UP000707352">
    <property type="component" value="Unassembled WGS sequence"/>
</dbReference>
<evidence type="ECO:0000259" key="1">
    <source>
        <dbReference type="Pfam" id="PF17765"/>
    </source>
</evidence>
<dbReference type="Pfam" id="PF17765">
    <property type="entry name" value="MLTR_LBD"/>
    <property type="match status" value="1"/>
</dbReference>
<dbReference type="SUPFAM" id="SSF47413">
    <property type="entry name" value="lambda repressor-like DNA-binding domains"/>
    <property type="match status" value="1"/>
</dbReference>
<feature type="domain" description="MmyB-like transcription regulator ligand binding" evidence="1">
    <location>
        <begin position="119"/>
        <end position="273"/>
    </location>
</feature>
<name>A0ABX0VCN7_9HYPH</name>
<dbReference type="EMBL" id="JAATJS010000003">
    <property type="protein sequence ID" value="NIX76851.1"/>
    <property type="molecule type" value="Genomic_DNA"/>
</dbReference>
<reference evidence="2 3" key="1">
    <citation type="submission" date="2020-03" db="EMBL/GenBank/DDBJ databases">
        <title>The genome sequence of Microvirga sp. c23x22.</title>
        <authorList>
            <person name="Zhang X."/>
        </authorList>
    </citation>
    <scope>NUCLEOTIDE SEQUENCE [LARGE SCALE GENOMIC DNA]</scope>
    <source>
        <strain evidence="3">c23x22</strain>
    </source>
</reference>
<dbReference type="InterPro" id="IPR041413">
    <property type="entry name" value="MLTR_LBD"/>
</dbReference>
<dbReference type="Pfam" id="PF13560">
    <property type="entry name" value="HTH_31"/>
    <property type="match status" value="1"/>
</dbReference>
<dbReference type="RefSeq" id="WP_167672762.1">
    <property type="nucleotide sequence ID" value="NZ_JAATJS010000003.1"/>
</dbReference>
<organism evidence="2 3">
    <name type="scientific">Microvirga terricola</name>
    <dbReference type="NCBI Taxonomy" id="2719797"/>
    <lineage>
        <taxon>Bacteria</taxon>
        <taxon>Pseudomonadati</taxon>
        <taxon>Pseudomonadota</taxon>
        <taxon>Alphaproteobacteria</taxon>
        <taxon>Hyphomicrobiales</taxon>
        <taxon>Methylobacteriaceae</taxon>
        <taxon>Microvirga</taxon>
    </lineage>
</organism>
<dbReference type="InterPro" id="IPR010982">
    <property type="entry name" value="Lambda_DNA-bd_dom_sf"/>
</dbReference>
<gene>
    <name evidence="2" type="ORF">HB375_09515</name>
</gene>
<sequence>MLVPAVPASAEQNDLGWERRKELAEFLKLKRSAVSAVAIGLPMSARRRTKGLLREEVAQRAGTSTTWYTWLEQGRDVQASSDLVERLARALLLSDAEREYLHLLARPASKAGALTQQASPALTAWIDSLDPQPAYALNGVWDVIAWNEAATDLLGNFGAVAPGERNLLRLLFRQPAWRQLFVDWNVIVASAVAQFRAAMMRAPNPARAQTLVDTMLEECADFRRIWREGAVAQSELRTKRMRHPRLGEIELSFASVKPEAVNGDVTVTIYSPALPRNPT</sequence>
<dbReference type="PANTHER" id="PTHR35010:SF2">
    <property type="entry name" value="BLL4672 PROTEIN"/>
    <property type="match status" value="1"/>
</dbReference>
<dbReference type="CDD" id="cd00093">
    <property type="entry name" value="HTH_XRE"/>
    <property type="match status" value="1"/>
</dbReference>
<proteinExistence type="predicted"/>
<dbReference type="Gene3D" id="1.10.260.40">
    <property type="entry name" value="lambda repressor-like DNA-binding domains"/>
    <property type="match status" value="1"/>
</dbReference>
<accession>A0ABX0VCN7</accession>
<evidence type="ECO:0000313" key="3">
    <source>
        <dbReference type="Proteomes" id="UP000707352"/>
    </source>
</evidence>
<comment type="caution">
    <text evidence="2">The sequence shown here is derived from an EMBL/GenBank/DDBJ whole genome shotgun (WGS) entry which is preliminary data.</text>
</comment>
<protein>
    <submittedName>
        <fullName evidence="2">Helix-turn-helix domain-containing protein</fullName>
    </submittedName>
</protein>
<dbReference type="Gene3D" id="3.30.450.180">
    <property type="match status" value="1"/>
</dbReference>
<keyword evidence="3" id="KW-1185">Reference proteome</keyword>